<dbReference type="Proteomes" id="UP000317243">
    <property type="component" value="Unassembled WGS sequence"/>
</dbReference>
<evidence type="ECO:0000313" key="1">
    <source>
        <dbReference type="EMBL" id="TWT57233.1"/>
    </source>
</evidence>
<comment type="caution">
    <text evidence="1">The sequence shown here is derived from an EMBL/GenBank/DDBJ whole genome shotgun (WGS) entry which is preliminary data.</text>
</comment>
<protein>
    <submittedName>
        <fullName evidence="1">Uncharacterized protein</fullName>
    </submittedName>
</protein>
<gene>
    <name evidence="1" type="ORF">KOR42_05910</name>
</gene>
<sequence>MMWLMCSVSDGQLSDEKAVSYMDCNGTMFDGFAKSSDIRQIQCLPDCHVVRVEVLKDAGDQSLVRLVMDNLRDAKFAIASKDDLFTDDEVSGSAPVRLQKQEANR</sequence>
<dbReference type="EMBL" id="SIHI01000001">
    <property type="protein sequence ID" value="TWT57233.1"/>
    <property type="molecule type" value="Genomic_DNA"/>
</dbReference>
<name>A0A5C5X4S6_9PLAN</name>
<dbReference type="RefSeq" id="WP_146507092.1">
    <property type="nucleotide sequence ID" value="NZ_SIHI01000001.1"/>
</dbReference>
<reference evidence="1 2" key="1">
    <citation type="submission" date="2019-02" db="EMBL/GenBank/DDBJ databases">
        <title>Deep-cultivation of Planctomycetes and their phenomic and genomic characterization uncovers novel biology.</title>
        <authorList>
            <person name="Wiegand S."/>
            <person name="Jogler M."/>
            <person name="Boedeker C."/>
            <person name="Pinto D."/>
            <person name="Vollmers J."/>
            <person name="Rivas-Marin E."/>
            <person name="Kohn T."/>
            <person name="Peeters S.H."/>
            <person name="Heuer A."/>
            <person name="Rast P."/>
            <person name="Oberbeckmann S."/>
            <person name="Bunk B."/>
            <person name="Jeske O."/>
            <person name="Meyerdierks A."/>
            <person name="Storesund J.E."/>
            <person name="Kallscheuer N."/>
            <person name="Luecker S."/>
            <person name="Lage O.M."/>
            <person name="Pohl T."/>
            <person name="Merkel B.J."/>
            <person name="Hornburger P."/>
            <person name="Mueller R.-W."/>
            <person name="Bruemmer F."/>
            <person name="Labrenz M."/>
            <person name="Spormann A.M."/>
            <person name="Op Den Camp H."/>
            <person name="Overmann J."/>
            <person name="Amann R."/>
            <person name="Jetten M.S.M."/>
            <person name="Mascher T."/>
            <person name="Medema M.H."/>
            <person name="Devos D.P."/>
            <person name="Kaster A.-K."/>
            <person name="Ovreas L."/>
            <person name="Rohde M."/>
            <person name="Galperin M.Y."/>
            <person name="Jogler C."/>
        </authorList>
    </citation>
    <scope>NUCLEOTIDE SEQUENCE [LARGE SCALE GENOMIC DNA]</scope>
    <source>
        <strain evidence="1 2">KOR42</strain>
    </source>
</reference>
<keyword evidence="2" id="KW-1185">Reference proteome</keyword>
<organism evidence="1 2">
    <name type="scientific">Thalassoglobus neptunius</name>
    <dbReference type="NCBI Taxonomy" id="1938619"/>
    <lineage>
        <taxon>Bacteria</taxon>
        <taxon>Pseudomonadati</taxon>
        <taxon>Planctomycetota</taxon>
        <taxon>Planctomycetia</taxon>
        <taxon>Planctomycetales</taxon>
        <taxon>Planctomycetaceae</taxon>
        <taxon>Thalassoglobus</taxon>
    </lineage>
</organism>
<accession>A0A5C5X4S6</accession>
<evidence type="ECO:0000313" key="2">
    <source>
        <dbReference type="Proteomes" id="UP000317243"/>
    </source>
</evidence>
<proteinExistence type="predicted"/>
<dbReference type="AlphaFoldDB" id="A0A5C5X4S6"/>